<dbReference type="Proteomes" id="UP001431449">
    <property type="component" value="Unassembled WGS sequence"/>
</dbReference>
<dbReference type="InterPro" id="IPR058627">
    <property type="entry name" value="MdtA-like_C"/>
</dbReference>
<accession>A0ABT0GC46</accession>
<dbReference type="PANTHER" id="PTHR30469">
    <property type="entry name" value="MULTIDRUG RESISTANCE PROTEIN MDTA"/>
    <property type="match status" value="1"/>
</dbReference>
<evidence type="ECO:0000313" key="4">
    <source>
        <dbReference type="EMBL" id="MCK7592114.1"/>
    </source>
</evidence>
<dbReference type="Gene3D" id="1.10.287.470">
    <property type="entry name" value="Helix hairpin bin"/>
    <property type="match status" value="1"/>
</dbReference>
<keyword evidence="1" id="KW-0812">Transmembrane</keyword>
<dbReference type="InterPro" id="IPR058647">
    <property type="entry name" value="BSH_CzcB-like"/>
</dbReference>
<dbReference type="RefSeq" id="WP_248204071.1">
    <property type="nucleotide sequence ID" value="NZ_JALNMH010000001.1"/>
</dbReference>
<evidence type="ECO:0000259" key="2">
    <source>
        <dbReference type="Pfam" id="PF25967"/>
    </source>
</evidence>
<dbReference type="Gene3D" id="2.40.420.20">
    <property type="match status" value="1"/>
</dbReference>
<comment type="caution">
    <text evidence="4">The sequence shown here is derived from an EMBL/GenBank/DDBJ whole genome shotgun (WGS) entry which is preliminary data.</text>
</comment>
<reference evidence="4" key="1">
    <citation type="submission" date="2022-04" db="EMBL/GenBank/DDBJ databases">
        <title>Lysobacter sp. CAU 1642 isolated from sea sand.</title>
        <authorList>
            <person name="Kim W."/>
        </authorList>
    </citation>
    <scope>NUCLEOTIDE SEQUENCE</scope>
    <source>
        <strain evidence="4">CAU 1642</strain>
    </source>
</reference>
<evidence type="ECO:0000256" key="1">
    <source>
        <dbReference type="SAM" id="Phobius"/>
    </source>
</evidence>
<feature type="domain" description="CzcB-like barrel-sandwich hybrid" evidence="3">
    <location>
        <begin position="90"/>
        <end position="270"/>
    </location>
</feature>
<dbReference type="EMBL" id="JALNMH010000001">
    <property type="protein sequence ID" value="MCK7592114.1"/>
    <property type="molecule type" value="Genomic_DNA"/>
</dbReference>
<dbReference type="Pfam" id="PF25973">
    <property type="entry name" value="BSH_CzcB"/>
    <property type="match status" value="1"/>
</dbReference>
<feature type="domain" description="Multidrug resistance protein MdtA-like C-terminal permuted SH3" evidence="2">
    <location>
        <begin position="364"/>
        <end position="409"/>
    </location>
</feature>
<feature type="transmembrane region" description="Helical" evidence="1">
    <location>
        <begin position="25"/>
        <end position="45"/>
    </location>
</feature>
<evidence type="ECO:0000313" key="5">
    <source>
        <dbReference type="Proteomes" id="UP001431449"/>
    </source>
</evidence>
<keyword evidence="1" id="KW-1133">Transmembrane helix</keyword>
<dbReference type="Gene3D" id="2.40.30.170">
    <property type="match status" value="1"/>
</dbReference>
<evidence type="ECO:0000259" key="3">
    <source>
        <dbReference type="Pfam" id="PF25973"/>
    </source>
</evidence>
<dbReference type="PANTHER" id="PTHR30469:SF15">
    <property type="entry name" value="HLYD FAMILY OF SECRETION PROTEINS"/>
    <property type="match status" value="1"/>
</dbReference>
<organism evidence="4 5">
    <name type="scientific">Pseudomarimonas salicorniae</name>
    <dbReference type="NCBI Taxonomy" id="2933270"/>
    <lineage>
        <taxon>Bacteria</taxon>
        <taxon>Pseudomonadati</taxon>
        <taxon>Pseudomonadota</taxon>
        <taxon>Gammaproteobacteria</taxon>
        <taxon>Lysobacterales</taxon>
        <taxon>Lysobacteraceae</taxon>
        <taxon>Pseudomarimonas</taxon>
    </lineage>
</organism>
<proteinExistence type="predicted"/>
<name>A0ABT0GC46_9GAMM</name>
<gene>
    <name evidence="4" type="ORF">M0G41_00350</name>
</gene>
<dbReference type="Pfam" id="PF25967">
    <property type="entry name" value="RND-MFP_C"/>
    <property type="match status" value="1"/>
</dbReference>
<keyword evidence="1" id="KW-0472">Membrane</keyword>
<dbReference type="Gene3D" id="2.40.50.100">
    <property type="match status" value="1"/>
</dbReference>
<protein>
    <submittedName>
        <fullName evidence="4">Efflux RND transporter periplasmic adaptor subunit</fullName>
    </submittedName>
</protein>
<keyword evidence="5" id="KW-1185">Reference proteome</keyword>
<sequence>MIRDTSAQDRPISAAASPERGRLRWWLAAAALLGLGVYAVGSWFGSAGAVSSERLRFATVQRGDLVRDVMVNGRVVAANSPTLFASYSGTVSLRVAAGEAVDEGQVLAVIDSPELNSQFDQESSRLQQLDVEVERQKILAAKQKLLAQRTADEQALALTAARREAERSERAYERGALSEVDWLRYQDAVESAEILSRHAQADAELEARSVDFDLRTRQQALEQQRLLVAELGRRVEQLRVRAPVDGVIGTLAVADRAAVMANTPLLTVVDLSHLEIEAEVPESYADELAIGMPVELRVAGAHSAGTISAISPEVVGSQVLARIRFAEAAPAGLRQNQRVTGRILFERREAVLTVARGPFLDAEGGRFAYRVVEDSAERVPIRIGATSIDAVEIVEGLQAGDRIVISGTDQFASSDRITLTP</sequence>
<dbReference type="SUPFAM" id="SSF111369">
    <property type="entry name" value="HlyD-like secretion proteins"/>
    <property type="match status" value="1"/>
</dbReference>